<evidence type="ECO:0000259" key="3">
    <source>
        <dbReference type="Pfam" id="PF19568"/>
    </source>
</evidence>
<accession>A0A938X6S3</accession>
<organism evidence="4 5">
    <name type="scientific">Merdimmobilis hominis</name>
    <dbReference type="NCBI Taxonomy" id="2897707"/>
    <lineage>
        <taxon>Bacteria</taxon>
        <taxon>Bacillati</taxon>
        <taxon>Bacillota</taxon>
        <taxon>Clostridia</taxon>
        <taxon>Eubacteriales</taxon>
        <taxon>Oscillospiraceae</taxon>
        <taxon>Merdimmobilis</taxon>
    </lineage>
</organism>
<evidence type="ECO:0000313" key="5">
    <source>
        <dbReference type="Proteomes" id="UP000774750"/>
    </source>
</evidence>
<dbReference type="PANTHER" id="PTHR20953">
    <property type="entry name" value="KINASE-RELATED"/>
    <property type="match status" value="1"/>
</dbReference>
<dbReference type="EMBL" id="JACJKY010000001">
    <property type="protein sequence ID" value="MBM6919684.1"/>
    <property type="molecule type" value="Genomic_DNA"/>
</dbReference>
<proteinExistence type="predicted"/>
<dbReference type="InterPro" id="IPR027417">
    <property type="entry name" value="P-loop_NTPase"/>
</dbReference>
<dbReference type="Gene3D" id="3.40.50.300">
    <property type="entry name" value="P-loop containing nucleotide triphosphate hydrolases"/>
    <property type="match status" value="1"/>
</dbReference>
<dbReference type="Pfam" id="PF19568">
    <property type="entry name" value="Spore_III_AA"/>
    <property type="match status" value="1"/>
</dbReference>
<dbReference type="InterPro" id="IPR045735">
    <property type="entry name" value="Spore_III_AA_AAA+_ATPase"/>
</dbReference>
<comment type="caution">
    <text evidence="4">The sequence shown here is derived from an EMBL/GenBank/DDBJ whole genome shotgun (WGS) entry which is preliminary data.</text>
</comment>
<evidence type="ECO:0000256" key="1">
    <source>
        <dbReference type="ARBA" id="ARBA00022741"/>
    </source>
</evidence>
<dbReference type="Proteomes" id="UP000774750">
    <property type="component" value="Unassembled WGS sequence"/>
</dbReference>
<reference evidence="4" key="2">
    <citation type="journal article" date="2021" name="Sci. Rep.">
        <title>The distribution of antibiotic resistance genes in chicken gut microbiota commensals.</title>
        <authorList>
            <person name="Juricova H."/>
            <person name="Matiasovicova J."/>
            <person name="Kubasova T."/>
            <person name="Cejkova D."/>
            <person name="Rychlik I."/>
        </authorList>
    </citation>
    <scope>NUCLEOTIDE SEQUENCE</scope>
    <source>
        <strain evidence="4">An559</strain>
    </source>
</reference>
<keyword evidence="2" id="KW-0067">ATP-binding</keyword>
<evidence type="ECO:0000256" key="2">
    <source>
        <dbReference type="ARBA" id="ARBA00022840"/>
    </source>
</evidence>
<sequence length="322" mass="34929">MERSFCEAVRLLPPFLKEPLLFAAERNHTQIREVTIRAGAPVCVHTSDGIRFLQKNGFLTTMPPANCSVKMEEVQECLRCLTEYSLQSAQPQLKQGFLTLQGGHRAGIAGRAVLQDGQISYIKEISAISLRIARAVCGCGKRILSEIDWNALNGIPSVLIAGPPASGKTTVLRDVIRGLASGECSRFFRVSVVDERSEIAASYHGTSQHDLGITCDVLDGFFKAEGMMLALRTLSPQIIAVDELGSEKDADAVLQVMSGGAAMLATVHADSVSALSKRPVLKQLFAHHCFDFVVLLKSAQTPGLIDAIIRADGIKPWEENCR</sequence>
<dbReference type="GO" id="GO:0005524">
    <property type="term" value="F:ATP binding"/>
    <property type="evidence" value="ECO:0007669"/>
    <property type="project" value="UniProtKB-KW"/>
</dbReference>
<dbReference type="PANTHER" id="PTHR20953:SF3">
    <property type="entry name" value="P-LOOP CONTAINING NUCLEOSIDE TRIPHOSPHATE HYDROLASES SUPERFAMILY PROTEIN"/>
    <property type="match status" value="1"/>
</dbReference>
<feature type="domain" description="Stage III sporulation protein AA AAA+ ATPase" evidence="3">
    <location>
        <begin position="21"/>
        <end position="313"/>
    </location>
</feature>
<name>A0A938X6S3_9FIRM</name>
<dbReference type="RefSeq" id="WP_204443686.1">
    <property type="nucleotide sequence ID" value="NZ_JACJKY010000001.1"/>
</dbReference>
<gene>
    <name evidence="4" type="ORF">H6A12_00685</name>
</gene>
<keyword evidence="5" id="KW-1185">Reference proteome</keyword>
<keyword evidence="1" id="KW-0547">Nucleotide-binding</keyword>
<evidence type="ECO:0000313" key="4">
    <source>
        <dbReference type="EMBL" id="MBM6919684.1"/>
    </source>
</evidence>
<dbReference type="SUPFAM" id="SSF52540">
    <property type="entry name" value="P-loop containing nucleoside triphosphate hydrolases"/>
    <property type="match status" value="1"/>
</dbReference>
<dbReference type="AlphaFoldDB" id="A0A938X6S3"/>
<reference evidence="4" key="1">
    <citation type="submission" date="2020-08" db="EMBL/GenBank/DDBJ databases">
        <authorList>
            <person name="Cejkova D."/>
            <person name="Kubasova T."/>
            <person name="Jahodarova E."/>
            <person name="Rychlik I."/>
        </authorList>
    </citation>
    <scope>NUCLEOTIDE SEQUENCE</scope>
    <source>
        <strain evidence="4">An559</strain>
    </source>
</reference>
<protein>
    <submittedName>
        <fullName evidence="4">Stage III sporulation protein AA</fullName>
    </submittedName>
</protein>